<accession>A0A396RN08</accession>
<gene>
    <name evidence="6" type="ORF">D1610_12855</name>
</gene>
<dbReference type="PRINTS" id="PR01021">
    <property type="entry name" value="OMPADOMAIN"/>
</dbReference>
<dbReference type="PANTHER" id="PTHR30329">
    <property type="entry name" value="STATOR ELEMENT OF FLAGELLAR MOTOR COMPLEX"/>
    <property type="match status" value="1"/>
</dbReference>
<organism evidence="6 7">
    <name type="scientific">Sphingomonas gilva</name>
    <dbReference type="NCBI Taxonomy" id="2305907"/>
    <lineage>
        <taxon>Bacteria</taxon>
        <taxon>Pseudomonadati</taxon>
        <taxon>Pseudomonadota</taxon>
        <taxon>Alphaproteobacteria</taxon>
        <taxon>Sphingomonadales</taxon>
        <taxon>Sphingomonadaceae</taxon>
        <taxon>Sphingomonas</taxon>
    </lineage>
</organism>
<keyword evidence="7" id="KW-1185">Reference proteome</keyword>
<dbReference type="InterPro" id="IPR006664">
    <property type="entry name" value="OMP_bac"/>
</dbReference>
<keyword evidence="2 4" id="KW-0472">Membrane</keyword>
<dbReference type="Proteomes" id="UP000266693">
    <property type="component" value="Unassembled WGS sequence"/>
</dbReference>
<evidence type="ECO:0000313" key="6">
    <source>
        <dbReference type="EMBL" id="RHW17096.1"/>
    </source>
</evidence>
<dbReference type="CDD" id="cd07185">
    <property type="entry name" value="OmpA_C-like"/>
    <property type="match status" value="1"/>
</dbReference>
<dbReference type="EMBL" id="QWLV01000006">
    <property type="protein sequence ID" value="RHW17096.1"/>
    <property type="molecule type" value="Genomic_DNA"/>
</dbReference>
<dbReference type="InterPro" id="IPR036737">
    <property type="entry name" value="OmpA-like_sf"/>
</dbReference>
<dbReference type="PROSITE" id="PS51123">
    <property type="entry name" value="OMPA_2"/>
    <property type="match status" value="1"/>
</dbReference>
<dbReference type="Gene3D" id="3.30.1330.60">
    <property type="entry name" value="OmpA-like domain"/>
    <property type="match status" value="1"/>
</dbReference>
<dbReference type="OrthoDB" id="9814546at2"/>
<dbReference type="PANTHER" id="PTHR30329:SF21">
    <property type="entry name" value="LIPOPROTEIN YIAD-RELATED"/>
    <property type="match status" value="1"/>
</dbReference>
<dbReference type="PROSITE" id="PS01068">
    <property type="entry name" value="OMPA_1"/>
    <property type="match status" value="1"/>
</dbReference>
<dbReference type="AlphaFoldDB" id="A0A396RN08"/>
<dbReference type="InterPro" id="IPR006690">
    <property type="entry name" value="OMPA-like_CS"/>
</dbReference>
<evidence type="ECO:0000256" key="4">
    <source>
        <dbReference type="PROSITE-ProRule" id="PRU00473"/>
    </source>
</evidence>
<dbReference type="GO" id="GO:0009279">
    <property type="term" value="C:cell outer membrane"/>
    <property type="evidence" value="ECO:0007669"/>
    <property type="project" value="UniProtKB-SubCell"/>
</dbReference>
<sequence length="106" mass="11532">MLSFELNSAEMTAGAKDRAKVFAQALNTPELRNSRFLIEGHTDSVGGRAANRELSQRRAQSVADFLVAQGVDRSRLEVQGFGYDQPLPGKPASADENRRVEAALIS</sequence>
<dbReference type="Pfam" id="PF00691">
    <property type="entry name" value="OmpA"/>
    <property type="match status" value="1"/>
</dbReference>
<keyword evidence="3" id="KW-0998">Cell outer membrane</keyword>
<evidence type="ECO:0000256" key="2">
    <source>
        <dbReference type="ARBA" id="ARBA00023136"/>
    </source>
</evidence>
<comment type="subcellular location">
    <subcellularLocation>
        <location evidence="1">Cell outer membrane</location>
    </subcellularLocation>
</comment>
<dbReference type="InterPro" id="IPR050330">
    <property type="entry name" value="Bact_OuterMem_StrucFunc"/>
</dbReference>
<feature type="domain" description="OmpA-like" evidence="5">
    <location>
        <begin position="1"/>
        <end position="106"/>
    </location>
</feature>
<evidence type="ECO:0000256" key="3">
    <source>
        <dbReference type="ARBA" id="ARBA00023237"/>
    </source>
</evidence>
<evidence type="ECO:0000256" key="1">
    <source>
        <dbReference type="ARBA" id="ARBA00004442"/>
    </source>
</evidence>
<proteinExistence type="predicted"/>
<protein>
    <submittedName>
        <fullName evidence="6">OmpA family protein</fullName>
    </submittedName>
</protein>
<dbReference type="InterPro" id="IPR006665">
    <property type="entry name" value="OmpA-like"/>
</dbReference>
<dbReference type="SUPFAM" id="SSF103088">
    <property type="entry name" value="OmpA-like"/>
    <property type="match status" value="1"/>
</dbReference>
<comment type="caution">
    <text evidence="6">The sequence shown here is derived from an EMBL/GenBank/DDBJ whole genome shotgun (WGS) entry which is preliminary data.</text>
</comment>
<name>A0A396RN08_9SPHN</name>
<reference evidence="6 7" key="1">
    <citation type="submission" date="2018-08" db="EMBL/GenBank/DDBJ databases">
        <title>The multiple taxonomic identification of Sphingomonas gilva.</title>
        <authorList>
            <person name="Zhu D."/>
            <person name="Zheng S."/>
        </authorList>
    </citation>
    <scope>NUCLEOTIDE SEQUENCE [LARGE SCALE GENOMIC DNA]</scope>
    <source>
        <strain evidence="6 7">ZDH117</strain>
    </source>
</reference>
<evidence type="ECO:0000259" key="5">
    <source>
        <dbReference type="PROSITE" id="PS51123"/>
    </source>
</evidence>
<evidence type="ECO:0000313" key="7">
    <source>
        <dbReference type="Proteomes" id="UP000266693"/>
    </source>
</evidence>